<reference evidence="1" key="1">
    <citation type="submission" date="2015-12" db="EMBL/GenBank/DDBJ databases">
        <title>Gene expression during late stages of embryo sac development: a critical building block for successful pollen-pistil interactions.</title>
        <authorList>
            <person name="Liu Y."/>
            <person name="Joly V."/>
            <person name="Sabar M."/>
            <person name="Matton D.P."/>
        </authorList>
    </citation>
    <scope>NUCLEOTIDE SEQUENCE</scope>
</reference>
<accession>A0A0V0GX98</accession>
<dbReference type="SUPFAM" id="SSF52058">
    <property type="entry name" value="L domain-like"/>
    <property type="match status" value="1"/>
</dbReference>
<name>A0A0V0GX98_SOLCH</name>
<protein>
    <submittedName>
        <fullName evidence="1">Putative ovule protein</fullName>
    </submittedName>
</protein>
<dbReference type="AlphaFoldDB" id="A0A0V0GX98"/>
<evidence type="ECO:0000313" key="1">
    <source>
        <dbReference type="EMBL" id="JAP12754.1"/>
    </source>
</evidence>
<organism evidence="1">
    <name type="scientific">Solanum chacoense</name>
    <name type="common">Chaco potato</name>
    <dbReference type="NCBI Taxonomy" id="4108"/>
    <lineage>
        <taxon>Eukaryota</taxon>
        <taxon>Viridiplantae</taxon>
        <taxon>Streptophyta</taxon>
        <taxon>Embryophyta</taxon>
        <taxon>Tracheophyta</taxon>
        <taxon>Spermatophyta</taxon>
        <taxon>Magnoliopsida</taxon>
        <taxon>eudicotyledons</taxon>
        <taxon>Gunneridae</taxon>
        <taxon>Pentapetalae</taxon>
        <taxon>asterids</taxon>
        <taxon>lamiids</taxon>
        <taxon>Solanales</taxon>
        <taxon>Solanaceae</taxon>
        <taxon>Solanoideae</taxon>
        <taxon>Solaneae</taxon>
        <taxon>Solanum</taxon>
    </lineage>
</organism>
<sequence length="176" mass="19912">MNHSVLKNIVSIVIDDCRNCLCLPPFGDLPCLESLELCWGSADVEYVEEVDIDVHSTRIRFPSLRKLVICAFRNLKGLVKKEGGEQFPVLEEMEIRWCPVFVIPTLSSVKKLVAYGTSQMQQVSGPYLIFGLLLPSVFAKTKKLLRSQKRCSKALQISNTWKLLCVMHSRVSLRKG</sequence>
<dbReference type="EMBL" id="GEDG01029110">
    <property type="protein sequence ID" value="JAP12754.1"/>
    <property type="molecule type" value="Transcribed_RNA"/>
</dbReference>
<proteinExistence type="predicted"/>
<dbReference type="InterPro" id="IPR032675">
    <property type="entry name" value="LRR_dom_sf"/>
</dbReference>
<dbReference type="Gene3D" id="3.80.10.10">
    <property type="entry name" value="Ribonuclease Inhibitor"/>
    <property type="match status" value="1"/>
</dbReference>